<organism evidence="2 3">
    <name type="scientific">Natrinema halophilum</name>
    <dbReference type="NCBI Taxonomy" id="1699371"/>
    <lineage>
        <taxon>Archaea</taxon>
        <taxon>Methanobacteriati</taxon>
        <taxon>Methanobacteriota</taxon>
        <taxon>Stenosarchaea group</taxon>
        <taxon>Halobacteria</taxon>
        <taxon>Halobacteriales</taxon>
        <taxon>Natrialbaceae</taxon>
        <taxon>Natrinema</taxon>
    </lineage>
</organism>
<dbReference type="AlphaFoldDB" id="A0A7D5GVA0"/>
<dbReference type="RefSeq" id="WP_179263349.1">
    <property type="nucleotide sequence ID" value="NZ_CP058601.1"/>
</dbReference>
<evidence type="ECO:0000313" key="2">
    <source>
        <dbReference type="EMBL" id="QLG50646.1"/>
    </source>
</evidence>
<keyword evidence="3" id="KW-1185">Reference proteome</keyword>
<feature type="compositionally biased region" description="Basic and acidic residues" evidence="1">
    <location>
        <begin position="1"/>
        <end position="15"/>
    </location>
</feature>
<dbReference type="Proteomes" id="UP000509241">
    <property type="component" value="Chromosome"/>
</dbReference>
<name>A0A7D5GVA0_9EURY</name>
<gene>
    <name evidence="2" type="ORF">HYG82_18305</name>
</gene>
<evidence type="ECO:0000256" key="1">
    <source>
        <dbReference type="SAM" id="MobiDB-lite"/>
    </source>
</evidence>
<evidence type="ECO:0000313" key="3">
    <source>
        <dbReference type="Proteomes" id="UP000509241"/>
    </source>
</evidence>
<dbReference type="EMBL" id="CP058601">
    <property type="protein sequence ID" value="QLG50646.1"/>
    <property type="molecule type" value="Genomic_DNA"/>
</dbReference>
<feature type="region of interest" description="Disordered" evidence="1">
    <location>
        <begin position="1"/>
        <end position="20"/>
    </location>
</feature>
<dbReference type="KEGG" id="haly:HYG82_18305"/>
<accession>A0A7D5GVA0</accession>
<dbReference type="OrthoDB" id="275121at2157"/>
<reference evidence="2 3" key="1">
    <citation type="submission" date="2020-07" db="EMBL/GenBank/DDBJ databases">
        <authorList>
            <person name="Cui H."/>
        </authorList>
    </citation>
    <scope>NUCLEOTIDE SEQUENCE [LARGE SCALE GENOMIC DNA]</scope>
    <source>
        <strain evidence="2 3">YPL8</strain>
    </source>
</reference>
<proteinExistence type="predicted"/>
<sequence>MTRKTASEADERTEQGDETSVVLETAEDIAREALKHDHPKKPCEVTVRAHNRDRNSDGNVTNHLIRTGELWIAVRTWAEAGGGSGLTVKDHGGTLQLEALELDRDLIADRICSEALDAIDTHEAVGRPVQPFTTIVRNAAEVTDDLVTRWQTAAEHVVGERLHEGIAGWTGRTAWTAYEDAAIYLEADRATTWFIDEHVTGDVSDEVEATIQDIYREALNDAIFEYRGRRTPHLDYAAEVMLKD</sequence>
<dbReference type="GeneID" id="56035286"/>
<protein>
    <submittedName>
        <fullName evidence="2">Uncharacterized protein</fullName>
    </submittedName>
</protein>